<dbReference type="PANTHER" id="PTHR15600">
    <property type="entry name" value="SACSIN"/>
    <property type="match status" value="1"/>
</dbReference>
<organism evidence="1 2">
    <name type="scientific">Mytilus edulis</name>
    <name type="common">Blue mussel</name>
    <dbReference type="NCBI Taxonomy" id="6550"/>
    <lineage>
        <taxon>Eukaryota</taxon>
        <taxon>Metazoa</taxon>
        <taxon>Spiralia</taxon>
        <taxon>Lophotrochozoa</taxon>
        <taxon>Mollusca</taxon>
        <taxon>Bivalvia</taxon>
        <taxon>Autobranchia</taxon>
        <taxon>Pteriomorphia</taxon>
        <taxon>Mytilida</taxon>
        <taxon>Mytiloidea</taxon>
        <taxon>Mytilidae</taxon>
        <taxon>Mytilinae</taxon>
        <taxon>Mytilus</taxon>
    </lineage>
</organism>
<dbReference type="InterPro" id="IPR052972">
    <property type="entry name" value="Sacsin_chaperone_reg"/>
</dbReference>
<name>A0A8S3V774_MYTED</name>
<dbReference type="AlphaFoldDB" id="A0A8S3V774"/>
<evidence type="ECO:0000313" key="1">
    <source>
        <dbReference type="EMBL" id="CAG2253117.1"/>
    </source>
</evidence>
<reference evidence="1" key="1">
    <citation type="submission" date="2021-03" db="EMBL/GenBank/DDBJ databases">
        <authorList>
            <person name="Bekaert M."/>
        </authorList>
    </citation>
    <scope>NUCLEOTIDE SEQUENCE</scope>
</reference>
<proteinExistence type="predicted"/>
<comment type="caution">
    <text evidence="1">The sequence shown here is derived from an EMBL/GenBank/DDBJ whole genome shotgun (WGS) entry which is preliminary data.</text>
</comment>
<sequence>MVNETVFQNIVNVKKCIKYCQGSDTFNDELEDLPLCVTADGILRAFKHERPIYWSRYNSMVPESNHRFIHNDLYPLLTPSVSMHCLVCFDLQAFASVLPNTLAASKYKTQETVVPWNAENLNIPNKNWLENVWTYIDSVTVPSHLTAPPKPDESEKLLSPLLAWCLVPCRQSDSTKHEGHRFDVLFPVCKAKFVLDLQSFKGPIETALERLALPCLDENFISQPKSLLHTLVVSVENPQALLCYLHEYKNIIKTRTIRSKDCLAILEFIAQNLEEILEGTNEDDLLNMIKEVPLHVTISGQKLTWIQLLKF</sequence>
<gene>
    <name evidence="1" type="ORF">MEDL_64685</name>
</gene>
<protein>
    <submittedName>
        <fullName evidence="1">Uncharacterized protein</fullName>
    </submittedName>
</protein>
<keyword evidence="2" id="KW-1185">Reference proteome</keyword>
<accession>A0A8S3V774</accession>
<evidence type="ECO:0000313" key="2">
    <source>
        <dbReference type="Proteomes" id="UP000683360"/>
    </source>
</evidence>
<dbReference type="EMBL" id="CAJPWZ010003139">
    <property type="protein sequence ID" value="CAG2253117.1"/>
    <property type="molecule type" value="Genomic_DNA"/>
</dbReference>
<dbReference type="GO" id="GO:0030544">
    <property type="term" value="F:Hsp70 protein binding"/>
    <property type="evidence" value="ECO:0007669"/>
    <property type="project" value="TreeGrafter"/>
</dbReference>
<dbReference type="PANTHER" id="PTHR15600:SF42">
    <property type="entry name" value="SACSIN"/>
    <property type="match status" value="1"/>
</dbReference>
<dbReference type="Proteomes" id="UP000683360">
    <property type="component" value="Unassembled WGS sequence"/>
</dbReference>